<reference evidence="1 2" key="1">
    <citation type="journal article" date="2021" name="Front. Genet.">
        <title>Chromosome-Level Genome Assembly Reveals Significant Gene Expansion in the Toll and IMD Signaling Pathways of Dendrolimus kikuchii.</title>
        <authorList>
            <person name="Zhou J."/>
            <person name="Wu P."/>
            <person name="Xiong Z."/>
            <person name="Liu N."/>
            <person name="Zhao N."/>
            <person name="Ji M."/>
            <person name="Qiu Y."/>
            <person name="Yang B."/>
        </authorList>
    </citation>
    <scope>NUCLEOTIDE SEQUENCE [LARGE SCALE GENOMIC DNA]</scope>
    <source>
        <strain evidence="1">Ann1</strain>
    </source>
</reference>
<name>A0ACC1DK64_9NEOP</name>
<dbReference type="Proteomes" id="UP000824533">
    <property type="component" value="Linkage Group LG01"/>
</dbReference>
<proteinExistence type="predicted"/>
<dbReference type="EMBL" id="CM034387">
    <property type="protein sequence ID" value="KAJ0183766.1"/>
    <property type="molecule type" value="Genomic_DNA"/>
</dbReference>
<gene>
    <name evidence="1" type="ORF">K1T71_000189</name>
</gene>
<accession>A0ACC1DK64</accession>
<keyword evidence="2" id="KW-1185">Reference proteome</keyword>
<comment type="caution">
    <text evidence="1">The sequence shown here is derived from an EMBL/GenBank/DDBJ whole genome shotgun (WGS) entry which is preliminary data.</text>
</comment>
<protein>
    <submittedName>
        <fullName evidence="1">Uncharacterized protein</fullName>
    </submittedName>
</protein>
<evidence type="ECO:0000313" key="2">
    <source>
        <dbReference type="Proteomes" id="UP000824533"/>
    </source>
</evidence>
<sequence>MVGAARVCSAFRVRRAVGAFRCGPRTARLASGSTWFRKTHVYAHRAVVPEGMFFEHASGVVLAGAVLVTMMTMLVSFQSLVQPRTVQDQERP</sequence>
<organism evidence="1 2">
    <name type="scientific">Dendrolimus kikuchii</name>
    <dbReference type="NCBI Taxonomy" id="765133"/>
    <lineage>
        <taxon>Eukaryota</taxon>
        <taxon>Metazoa</taxon>
        <taxon>Ecdysozoa</taxon>
        <taxon>Arthropoda</taxon>
        <taxon>Hexapoda</taxon>
        <taxon>Insecta</taxon>
        <taxon>Pterygota</taxon>
        <taxon>Neoptera</taxon>
        <taxon>Endopterygota</taxon>
        <taxon>Lepidoptera</taxon>
        <taxon>Glossata</taxon>
        <taxon>Ditrysia</taxon>
        <taxon>Bombycoidea</taxon>
        <taxon>Lasiocampidae</taxon>
        <taxon>Dendrolimus</taxon>
    </lineage>
</organism>
<evidence type="ECO:0000313" key="1">
    <source>
        <dbReference type="EMBL" id="KAJ0183766.1"/>
    </source>
</evidence>